<evidence type="ECO:0000256" key="9">
    <source>
        <dbReference type="ARBA" id="ARBA00023170"/>
    </source>
</evidence>
<keyword evidence="4" id="KW-1003">Cell membrane</keyword>
<dbReference type="Pfam" id="PF00060">
    <property type="entry name" value="Lig_chan"/>
    <property type="match status" value="1"/>
</dbReference>
<dbReference type="SMART" id="SM00918">
    <property type="entry name" value="Lig_chan-Glu_bd"/>
    <property type="match status" value="1"/>
</dbReference>
<evidence type="ECO:0000256" key="15">
    <source>
        <dbReference type="SAM" id="SignalP"/>
    </source>
</evidence>
<accession>A0AAW0TKW9</accession>
<feature type="compositionally biased region" description="Gly residues" evidence="13">
    <location>
        <begin position="258"/>
        <end position="269"/>
    </location>
</feature>
<dbReference type="SUPFAM" id="SSF53850">
    <property type="entry name" value="Periplasmic binding protein-like II"/>
    <property type="match status" value="1"/>
</dbReference>
<dbReference type="GO" id="GO:0015276">
    <property type="term" value="F:ligand-gated monoatomic ion channel activity"/>
    <property type="evidence" value="ECO:0007669"/>
    <property type="project" value="InterPro"/>
</dbReference>
<evidence type="ECO:0000259" key="17">
    <source>
        <dbReference type="SMART" id="SM00918"/>
    </source>
</evidence>
<keyword evidence="9" id="KW-0675">Receptor</keyword>
<evidence type="ECO:0000313" key="18">
    <source>
        <dbReference type="EMBL" id="KAK8387708.1"/>
    </source>
</evidence>
<organism evidence="18 19">
    <name type="scientific">Scylla paramamosain</name>
    <name type="common">Mud crab</name>
    <dbReference type="NCBI Taxonomy" id="85552"/>
    <lineage>
        <taxon>Eukaryota</taxon>
        <taxon>Metazoa</taxon>
        <taxon>Ecdysozoa</taxon>
        <taxon>Arthropoda</taxon>
        <taxon>Crustacea</taxon>
        <taxon>Multicrustacea</taxon>
        <taxon>Malacostraca</taxon>
        <taxon>Eumalacostraca</taxon>
        <taxon>Eucarida</taxon>
        <taxon>Decapoda</taxon>
        <taxon>Pleocyemata</taxon>
        <taxon>Brachyura</taxon>
        <taxon>Eubrachyura</taxon>
        <taxon>Portunoidea</taxon>
        <taxon>Portunidae</taxon>
        <taxon>Portuninae</taxon>
        <taxon>Scylla</taxon>
    </lineage>
</organism>
<dbReference type="PANTHER" id="PTHR42643">
    <property type="entry name" value="IONOTROPIC RECEPTOR 20A-RELATED"/>
    <property type="match status" value="1"/>
</dbReference>
<reference evidence="18 19" key="1">
    <citation type="submission" date="2023-03" db="EMBL/GenBank/DDBJ databases">
        <title>High-quality genome of Scylla paramamosain provides insights in environmental adaptation.</title>
        <authorList>
            <person name="Zhang L."/>
        </authorList>
    </citation>
    <scope>NUCLEOTIDE SEQUENCE [LARGE SCALE GENOMIC DNA]</scope>
    <source>
        <strain evidence="18">LZ_2023a</strain>
        <tissue evidence="18">Muscle</tissue>
    </source>
</reference>
<dbReference type="Gene3D" id="3.40.190.10">
    <property type="entry name" value="Periplasmic binding protein-like II"/>
    <property type="match status" value="1"/>
</dbReference>
<dbReference type="GO" id="GO:0050906">
    <property type="term" value="P:detection of stimulus involved in sensory perception"/>
    <property type="evidence" value="ECO:0007669"/>
    <property type="project" value="UniProtKB-ARBA"/>
</dbReference>
<evidence type="ECO:0000256" key="10">
    <source>
        <dbReference type="ARBA" id="ARBA00023180"/>
    </source>
</evidence>
<evidence type="ECO:0000256" key="1">
    <source>
        <dbReference type="ARBA" id="ARBA00004651"/>
    </source>
</evidence>
<dbReference type="EMBL" id="JARAKH010000030">
    <property type="protein sequence ID" value="KAK8387708.1"/>
    <property type="molecule type" value="Genomic_DNA"/>
</dbReference>
<gene>
    <name evidence="18" type="ORF">O3P69_018303</name>
</gene>
<evidence type="ECO:0000259" key="16">
    <source>
        <dbReference type="SMART" id="SM00079"/>
    </source>
</evidence>
<dbReference type="GO" id="GO:0005886">
    <property type="term" value="C:plasma membrane"/>
    <property type="evidence" value="ECO:0007669"/>
    <property type="project" value="UniProtKB-SubCell"/>
</dbReference>
<feature type="chain" id="PRO_5043676585" evidence="15">
    <location>
        <begin position="20"/>
        <end position="724"/>
    </location>
</feature>
<dbReference type="InterPro" id="IPR052192">
    <property type="entry name" value="Insect_Ionotropic_Sensory_Rcpt"/>
</dbReference>
<evidence type="ECO:0000256" key="13">
    <source>
        <dbReference type="SAM" id="MobiDB-lite"/>
    </source>
</evidence>
<feature type="domain" description="Ionotropic glutamate receptor C-terminal" evidence="16">
    <location>
        <begin position="293"/>
        <end position="646"/>
    </location>
</feature>
<evidence type="ECO:0000256" key="2">
    <source>
        <dbReference type="ARBA" id="ARBA00008685"/>
    </source>
</evidence>
<evidence type="ECO:0000256" key="7">
    <source>
        <dbReference type="ARBA" id="ARBA00023065"/>
    </source>
</evidence>
<evidence type="ECO:0000313" key="19">
    <source>
        <dbReference type="Proteomes" id="UP001487740"/>
    </source>
</evidence>
<evidence type="ECO:0000256" key="14">
    <source>
        <dbReference type="SAM" id="Phobius"/>
    </source>
</evidence>
<dbReference type="SMART" id="SM00079">
    <property type="entry name" value="PBPe"/>
    <property type="match status" value="1"/>
</dbReference>
<evidence type="ECO:0000256" key="4">
    <source>
        <dbReference type="ARBA" id="ARBA00022475"/>
    </source>
</evidence>
<keyword evidence="11" id="KW-1071">Ligand-gated ion channel</keyword>
<evidence type="ECO:0000256" key="8">
    <source>
        <dbReference type="ARBA" id="ARBA00023136"/>
    </source>
</evidence>
<keyword evidence="10" id="KW-0325">Glycoprotein</keyword>
<proteinExistence type="inferred from homology"/>
<feature type="transmembrane region" description="Helical" evidence="14">
    <location>
        <begin position="418"/>
        <end position="439"/>
    </location>
</feature>
<dbReference type="InterPro" id="IPR001320">
    <property type="entry name" value="Iontro_rcpt_C"/>
</dbReference>
<evidence type="ECO:0000256" key="3">
    <source>
        <dbReference type="ARBA" id="ARBA00022448"/>
    </source>
</evidence>
<keyword evidence="8 14" id="KW-0472">Membrane</keyword>
<keyword evidence="12" id="KW-0407">Ion channel</keyword>
<keyword evidence="5 14" id="KW-0812">Transmembrane</keyword>
<keyword evidence="19" id="KW-1185">Reference proteome</keyword>
<keyword evidence="7" id="KW-0406">Ion transport</keyword>
<feature type="signal peptide" evidence="15">
    <location>
        <begin position="1"/>
        <end position="19"/>
    </location>
</feature>
<comment type="subcellular location">
    <subcellularLocation>
        <location evidence="1">Cell membrane</location>
        <topology evidence="1">Multi-pass membrane protein</topology>
    </subcellularLocation>
</comment>
<dbReference type="InterPro" id="IPR019594">
    <property type="entry name" value="Glu/Gly-bd"/>
</dbReference>
<dbReference type="Proteomes" id="UP001487740">
    <property type="component" value="Unassembled WGS sequence"/>
</dbReference>
<keyword evidence="6 14" id="KW-1133">Transmembrane helix</keyword>
<evidence type="ECO:0000256" key="5">
    <source>
        <dbReference type="ARBA" id="ARBA00022692"/>
    </source>
</evidence>
<evidence type="ECO:0000256" key="12">
    <source>
        <dbReference type="ARBA" id="ARBA00023303"/>
    </source>
</evidence>
<evidence type="ECO:0000256" key="11">
    <source>
        <dbReference type="ARBA" id="ARBA00023286"/>
    </source>
</evidence>
<dbReference type="PANTHER" id="PTHR42643:SF24">
    <property type="entry name" value="IONOTROPIC RECEPTOR 60A"/>
    <property type="match status" value="1"/>
</dbReference>
<sequence>MCQWWWAWCCLWLVASTVAVLVCWAHGSSRWPRPPLLPPAARADSSRPPPPPALRIAVGSQAEARMVALFQYLVSQSNATVYYLLYDPSLLAALQNTITHPRITFTSTPSPSASPAGSAGAVTTSSDNGGGLTLFRCSSSSSSLVAWLRGIQKALTQGYSPVTHKNVLVACSASHTSEIFTQVRQVGLESPSVHWYVVLQEEGATLDLFSGLREGTQVTVAARGKAGSYQVLSSYMDMRGETKFQEAGRWSWGDERGGSGGGGGRGGGKQKVAAPLTRLASQQYGNMGGRLLRAVVVENSPYFRLRKFPDGTLLPGDGIDVNLLNILANKLNFTYRLVEAADGQWGEVLPNGWVTGMIGVVARREADLAINEITVTGKRERVVDFSTPYFVEGTILVSPAPKEKNRAFAAFSPFSAQVWGTIVVVTLVMGPMVAAVGWLRQRCIGTSGLSTLSLNTLSFTAFRSLVVQGNLLFPNNVPLRVVFYFWYLFCFIIYAMYAGTLTAVLALPAFTKPIETLTDLLEAARRGDLQPAVVEGTSNAFLFKDAEGGIYKDIWEVFDPATGYAKNYDGGVDKVMNGPFVFVNARLGSEVRAAARGVQKFYISRDSFYPQSYATAFPTGSPIRVVVNPILTSITASGVIGKWMKEEVLKVTKSVEEEKNYAITLVHLQAAFFILLLGFLVATAALVAEKIYHRCTLYGLAMGMDGPALHFLRSGSLPPREGIM</sequence>
<protein>
    <submittedName>
        <fullName evidence="18">Uncharacterized protein</fullName>
    </submittedName>
</protein>
<keyword evidence="15" id="KW-0732">Signal</keyword>
<comment type="similarity">
    <text evidence="2">Belongs to the glutamate-gated ion channel (TC 1.A.10.1) family.</text>
</comment>
<name>A0AAW0TKW9_SCYPA</name>
<feature type="domain" description="Ionotropic glutamate receptor L-glutamate and glycine-binding" evidence="17">
    <location>
        <begin position="301"/>
        <end position="363"/>
    </location>
</feature>
<dbReference type="Gene3D" id="1.10.287.70">
    <property type="match status" value="1"/>
</dbReference>
<feature type="transmembrane region" description="Helical" evidence="14">
    <location>
        <begin position="451"/>
        <end position="473"/>
    </location>
</feature>
<feature type="transmembrane region" description="Helical" evidence="14">
    <location>
        <begin position="664"/>
        <end position="688"/>
    </location>
</feature>
<dbReference type="AlphaFoldDB" id="A0AAW0TKW9"/>
<feature type="region of interest" description="Disordered" evidence="13">
    <location>
        <begin position="250"/>
        <end position="271"/>
    </location>
</feature>
<evidence type="ECO:0000256" key="6">
    <source>
        <dbReference type="ARBA" id="ARBA00022989"/>
    </source>
</evidence>
<feature type="transmembrane region" description="Helical" evidence="14">
    <location>
        <begin position="485"/>
        <end position="507"/>
    </location>
</feature>
<dbReference type="Pfam" id="PF10613">
    <property type="entry name" value="Lig_chan-Glu_bd"/>
    <property type="match status" value="1"/>
</dbReference>
<keyword evidence="3" id="KW-0813">Transport</keyword>
<comment type="caution">
    <text evidence="18">The sequence shown here is derived from an EMBL/GenBank/DDBJ whole genome shotgun (WGS) entry which is preliminary data.</text>
</comment>